<feature type="compositionally biased region" description="Low complexity" evidence="1">
    <location>
        <begin position="191"/>
        <end position="204"/>
    </location>
</feature>
<comment type="caution">
    <text evidence="2">The sequence shown here is derived from an EMBL/GenBank/DDBJ whole genome shotgun (WGS) entry which is preliminary data.</text>
</comment>
<evidence type="ECO:0000313" key="3">
    <source>
        <dbReference type="Proteomes" id="UP001201163"/>
    </source>
</evidence>
<protein>
    <submittedName>
        <fullName evidence="2">Uncharacterized protein</fullName>
    </submittedName>
</protein>
<dbReference type="AlphaFoldDB" id="A0AAD4Q8T4"/>
<organism evidence="2 3">
    <name type="scientific">Lactarius akahatsu</name>
    <dbReference type="NCBI Taxonomy" id="416441"/>
    <lineage>
        <taxon>Eukaryota</taxon>
        <taxon>Fungi</taxon>
        <taxon>Dikarya</taxon>
        <taxon>Basidiomycota</taxon>
        <taxon>Agaricomycotina</taxon>
        <taxon>Agaricomycetes</taxon>
        <taxon>Russulales</taxon>
        <taxon>Russulaceae</taxon>
        <taxon>Lactarius</taxon>
    </lineage>
</organism>
<feature type="compositionally biased region" description="Pro residues" evidence="1">
    <location>
        <begin position="180"/>
        <end position="190"/>
    </location>
</feature>
<feature type="region of interest" description="Disordered" evidence="1">
    <location>
        <begin position="145"/>
        <end position="285"/>
    </location>
</feature>
<sequence>MTGGTARSTNVDLRNTHGGKFLGLRRQGVDVKILRAGCEACEGRQIAHAAIEWTCALRLRRNSVILNKICPRDEFHHVWSSLFPSPTSSLPPTTTTTTIPLALLDPMSQHTSDPTLHTHHTSSEHDSHHDAHVLSLRLVLGSILAPKRPSHPGSHPVSGTTSPFSHWHHSGASTATGHDTPPPPPLPTPTLPQHQPHYQQLGQHIHQPSPSLQPHHSHNFHSHVHPQPQYHTHPHAYGPSRLSFTHSAGSTPPESLSPSPTPSPRLATPPLPLDHAPHPHGLEPGVVDSMTKTATATTAMVTGTDPTCSERARFLATLQSKSAWDALIHGSWV</sequence>
<feature type="compositionally biased region" description="Basic residues" evidence="1">
    <location>
        <begin position="215"/>
        <end position="224"/>
    </location>
</feature>
<reference evidence="2" key="1">
    <citation type="submission" date="2022-01" db="EMBL/GenBank/DDBJ databases">
        <title>Comparative genomics reveals a dynamic genome evolution in the ectomycorrhizal milk-cap (Lactarius) mushrooms.</title>
        <authorList>
            <consortium name="DOE Joint Genome Institute"/>
            <person name="Lebreton A."/>
            <person name="Tang N."/>
            <person name="Kuo A."/>
            <person name="LaButti K."/>
            <person name="Drula E."/>
            <person name="Barry K."/>
            <person name="Clum A."/>
            <person name="Lipzen A."/>
            <person name="Mousain D."/>
            <person name="Ng V."/>
            <person name="Wang R."/>
            <person name="Wang X."/>
            <person name="Dai Y."/>
            <person name="Henrissat B."/>
            <person name="Grigoriev I.V."/>
            <person name="Guerin-Laguette A."/>
            <person name="Yu F."/>
            <person name="Martin F.M."/>
        </authorList>
    </citation>
    <scope>NUCLEOTIDE SEQUENCE</scope>
    <source>
        <strain evidence="2">QP</strain>
    </source>
</reference>
<gene>
    <name evidence="2" type="ORF">EDB92DRAFT_1140922</name>
</gene>
<proteinExistence type="predicted"/>
<dbReference type="Proteomes" id="UP001201163">
    <property type="component" value="Unassembled WGS sequence"/>
</dbReference>
<accession>A0AAD4Q8T4</accession>
<dbReference type="EMBL" id="JAKELL010000048">
    <property type="protein sequence ID" value="KAH8987302.1"/>
    <property type="molecule type" value="Genomic_DNA"/>
</dbReference>
<evidence type="ECO:0000313" key="2">
    <source>
        <dbReference type="EMBL" id="KAH8987302.1"/>
    </source>
</evidence>
<name>A0AAD4Q8T4_9AGAM</name>
<feature type="compositionally biased region" description="Basic and acidic residues" evidence="1">
    <location>
        <begin position="121"/>
        <end position="130"/>
    </location>
</feature>
<feature type="region of interest" description="Disordered" evidence="1">
    <location>
        <begin position="106"/>
        <end position="130"/>
    </location>
</feature>
<feature type="compositionally biased region" description="Pro residues" evidence="1">
    <location>
        <begin position="259"/>
        <end position="272"/>
    </location>
</feature>
<keyword evidence="3" id="KW-1185">Reference proteome</keyword>
<evidence type="ECO:0000256" key="1">
    <source>
        <dbReference type="SAM" id="MobiDB-lite"/>
    </source>
</evidence>